<dbReference type="SUPFAM" id="SSF47090">
    <property type="entry name" value="PGBD-like"/>
    <property type="match status" value="1"/>
</dbReference>
<keyword evidence="2" id="KW-1185">Reference proteome</keyword>
<reference evidence="1" key="1">
    <citation type="journal article" date="2015" name="ISME J.">
        <title>Draft Genome Sequence of Streptomyces incarnatus NRRL8089, which Produces the Nucleoside Antibiotic Sinefungin.</title>
        <authorList>
            <person name="Oshima K."/>
            <person name="Hattori M."/>
            <person name="Shimizu H."/>
            <person name="Fukuda K."/>
            <person name="Nemoto M."/>
            <person name="Inagaki K."/>
            <person name="Tamura T."/>
        </authorList>
    </citation>
    <scope>NUCLEOTIDE SEQUENCE</scope>
    <source>
        <strain evidence="1">FACHB-1375</strain>
    </source>
</reference>
<dbReference type="RefSeq" id="WP_190464835.1">
    <property type="nucleotide sequence ID" value="NZ_JACJPW010000029.1"/>
</dbReference>
<name>A0A926VE04_9CYAN</name>
<protein>
    <submittedName>
        <fullName evidence="1">Peptidoglycan-binding protein</fullName>
    </submittedName>
</protein>
<dbReference type="EMBL" id="JACJPW010000029">
    <property type="protein sequence ID" value="MBD2182029.1"/>
    <property type="molecule type" value="Genomic_DNA"/>
</dbReference>
<dbReference type="AlphaFoldDB" id="A0A926VE04"/>
<evidence type="ECO:0000313" key="1">
    <source>
        <dbReference type="EMBL" id="MBD2182029.1"/>
    </source>
</evidence>
<dbReference type="Proteomes" id="UP000641646">
    <property type="component" value="Unassembled WGS sequence"/>
</dbReference>
<sequence>MQLRDIIANTKTISLETLAQDTALAEEVQINLFRFGLLDPPVDGKFGFFSTQALKYLQSILKIQESGLGPQTSKALLEVKEAIPLNLSNDLASRIIKYMRSKAYFVAVGEKRYNIVYLEGASADGKPNRDSFNEWNDRRIVIEIATGTPKIVGNWLATTEPGNWSTQHPPNANGVARIAFGQYQAWQVGTHYGSGRDPHEALVQCGTVKVYRDRNKDGIRTGDAIDIGSNFFINQHWGFDMSKVEGASAGCLVGQSRQEHREFMRLIKQDVRYQLNNKYVLFTTIIPGDDLAKAFPAS</sequence>
<evidence type="ECO:0000313" key="2">
    <source>
        <dbReference type="Proteomes" id="UP000641646"/>
    </source>
</evidence>
<reference evidence="1" key="2">
    <citation type="submission" date="2020-08" db="EMBL/GenBank/DDBJ databases">
        <authorList>
            <person name="Chen M."/>
            <person name="Teng W."/>
            <person name="Zhao L."/>
            <person name="Hu C."/>
            <person name="Zhou Y."/>
            <person name="Han B."/>
            <person name="Song L."/>
            <person name="Shu W."/>
        </authorList>
    </citation>
    <scope>NUCLEOTIDE SEQUENCE</scope>
    <source>
        <strain evidence="1">FACHB-1375</strain>
    </source>
</reference>
<gene>
    <name evidence="1" type="ORF">H6G03_13080</name>
</gene>
<comment type="caution">
    <text evidence="1">The sequence shown here is derived from an EMBL/GenBank/DDBJ whole genome shotgun (WGS) entry which is preliminary data.</text>
</comment>
<accession>A0A926VE04</accession>
<proteinExistence type="predicted"/>
<dbReference type="InterPro" id="IPR036365">
    <property type="entry name" value="PGBD-like_sf"/>
</dbReference>
<organism evidence="1 2">
    <name type="scientific">Aerosakkonema funiforme FACHB-1375</name>
    <dbReference type="NCBI Taxonomy" id="2949571"/>
    <lineage>
        <taxon>Bacteria</taxon>
        <taxon>Bacillati</taxon>
        <taxon>Cyanobacteriota</taxon>
        <taxon>Cyanophyceae</taxon>
        <taxon>Oscillatoriophycideae</taxon>
        <taxon>Aerosakkonematales</taxon>
        <taxon>Aerosakkonemataceae</taxon>
        <taxon>Aerosakkonema</taxon>
    </lineage>
</organism>